<comment type="caution">
    <text evidence="3">The sequence shown here is derived from an EMBL/GenBank/DDBJ whole genome shotgun (WGS) entry which is preliminary data.</text>
</comment>
<dbReference type="Pfam" id="PF12802">
    <property type="entry name" value="MarR_2"/>
    <property type="match status" value="1"/>
</dbReference>
<dbReference type="SUPFAM" id="SSF46785">
    <property type="entry name" value="Winged helix' DNA-binding domain"/>
    <property type="match status" value="1"/>
</dbReference>
<dbReference type="InterPro" id="IPR036390">
    <property type="entry name" value="WH_DNA-bd_sf"/>
</dbReference>
<dbReference type="eggNOG" id="COG1846">
    <property type="taxonomic scope" value="Bacteria"/>
</dbReference>
<protein>
    <submittedName>
        <fullName evidence="3">MarR family transcriptional regulator</fullName>
    </submittedName>
</protein>
<dbReference type="PANTHER" id="PTHR13947">
    <property type="entry name" value="GNAT FAMILY N-ACETYLTRANSFERASE"/>
    <property type="match status" value="1"/>
</dbReference>
<dbReference type="InterPro" id="IPR000182">
    <property type="entry name" value="GNAT_dom"/>
</dbReference>
<accession>A0A023BWD5</accession>
<dbReference type="RefSeq" id="WP_034241874.1">
    <property type="nucleotide sequence ID" value="NZ_AQRA01000004.1"/>
</dbReference>
<organism evidence="3 4">
    <name type="scientific">Aquimarina atlantica</name>
    <dbReference type="NCBI Taxonomy" id="1317122"/>
    <lineage>
        <taxon>Bacteria</taxon>
        <taxon>Pseudomonadati</taxon>
        <taxon>Bacteroidota</taxon>
        <taxon>Flavobacteriia</taxon>
        <taxon>Flavobacteriales</taxon>
        <taxon>Flavobacteriaceae</taxon>
        <taxon>Aquimarina</taxon>
    </lineage>
</organism>
<dbReference type="Pfam" id="PF00583">
    <property type="entry name" value="Acetyltransf_1"/>
    <property type="match status" value="1"/>
</dbReference>
<dbReference type="InterPro" id="IPR016181">
    <property type="entry name" value="Acyl_CoA_acyltransferase"/>
</dbReference>
<dbReference type="EMBL" id="AQRA01000004">
    <property type="protein sequence ID" value="EZH74264.1"/>
    <property type="molecule type" value="Genomic_DNA"/>
</dbReference>
<dbReference type="CDD" id="cd04301">
    <property type="entry name" value="NAT_SF"/>
    <property type="match status" value="1"/>
</dbReference>
<keyword evidence="1" id="KW-0808">Transferase</keyword>
<evidence type="ECO:0000313" key="3">
    <source>
        <dbReference type="EMBL" id="EZH74264.1"/>
    </source>
</evidence>
<dbReference type="Gene3D" id="1.10.10.10">
    <property type="entry name" value="Winged helix-like DNA-binding domain superfamily/Winged helix DNA-binding domain"/>
    <property type="match status" value="1"/>
</dbReference>
<dbReference type="Gene3D" id="3.40.630.30">
    <property type="match status" value="1"/>
</dbReference>
<evidence type="ECO:0000256" key="1">
    <source>
        <dbReference type="ARBA" id="ARBA00022679"/>
    </source>
</evidence>
<sequence length="317" mass="36679">MNFFDNIGIIAIGTRLRMLSEKMTEDATKIYEMYNVDLKPKWFPVFYVLSQNGEKSITAIANEIGHSHPSVSKIVREMVKEQILCEKKDKNDGRKNNIALAPKGRQIANHIKDQYIDVQKAVEVTLNQSRHNMWHAIEEFEFLLNQKSMFHRVKEEKKLREIKKVEIVPYESKYRTSFKNLNEEWITTFFKMEEADRKALDNPKEYILDKGGEIIVALYEKEPVGVCALIKMDDPHYDFELAKMAVSPQAKGKGIGWLLGKAIIKKAQSLNAQKIYLESNTVLKPAINLYHKLGFNKVVGHSTPYERCNIQMELILN</sequence>
<dbReference type="InterPro" id="IPR000835">
    <property type="entry name" value="HTH_MarR-typ"/>
</dbReference>
<keyword evidence="4" id="KW-1185">Reference proteome</keyword>
<evidence type="ECO:0000313" key="4">
    <source>
        <dbReference type="Proteomes" id="UP000023541"/>
    </source>
</evidence>
<dbReference type="OrthoDB" id="1431064at2"/>
<dbReference type="Proteomes" id="UP000023541">
    <property type="component" value="Unassembled WGS sequence"/>
</dbReference>
<name>A0A023BWD5_9FLAO</name>
<dbReference type="InterPro" id="IPR036388">
    <property type="entry name" value="WH-like_DNA-bd_sf"/>
</dbReference>
<proteinExistence type="predicted"/>
<reference evidence="3 4" key="1">
    <citation type="submission" date="2014-04" db="EMBL/GenBank/DDBJ databases">
        <title>Aquimarina sp. 22II-S11-z7 Genome Sequencing.</title>
        <authorList>
            <person name="Lai Q."/>
        </authorList>
    </citation>
    <scope>NUCLEOTIDE SEQUENCE [LARGE SCALE GENOMIC DNA]</scope>
    <source>
        <strain evidence="3 4">22II-S11-z7</strain>
    </source>
</reference>
<feature type="domain" description="N-acetyltransferase" evidence="2">
    <location>
        <begin position="176"/>
        <end position="317"/>
    </location>
</feature>
<dbReference type="STRING" id="1317122.ATO12_15475"/>
<dbReference type="PANTHER" id="PTHR13947:SF37">
    <property type="entry name" value="LD18367P"/>
    <property type="match status" value="1"/>
</dbReference>
<dbReference type="GO" id="GO:0003700">
    <property type="term" value="F:DNA-binding transcription factor activity"/>
    <property type="evidence" value="ECO:0007669"/>
    <property type="project" value="InterPro"/>
</dbReference>
<dbReference type="SUPFAM" id="SSF55729">
    <property type="entry name" value="Acyl-CoA N-acyltransferases (Nat)"/>
    <property type="match status" value="1"/>
</dbReference>
<dbReference type="eggNOG" id="COG0456">
    <property type="taxonomic scope" value="Bacteria"/>
</dbReference>
<gene>
    <name evidence="3" type="ORF">ATO12_15475</name>
</gene>
<dbReference type="GO" id="GO:0008080">
    <property type="term" value="F:N-acetyltransferase activity"/>
    <property type="evidence" value="ECO:0007669"/>
    <property type="project" value="InterPro"/>
</dbReference>
<evidence type="ECO:0000259" key="2">
    <source>
        <dbReference type="PROSITE" id="PS51186"/>
    </source>
</evidence>
<dbReference type="AlphaFoldDB" id="A0A023BWD5"/>
<dbReference type="InterPro" id="IPR050769">
    <property type="entry name" value="NAT_camello-type"/>
</dbReference>
<dbReference type="PROSITE" id="PS51186">
    <property type="entry name" value="GNAT"/>
    <property type="match status" value="1"/>
</dbReference>